<accession>A0ABX1CYV2</accession>
<keyword evidence="1" id="KW-0732">Signal</keyword>
<dbReference type="InterPro" id="IPR036761">
    <property type="entry name" value="TTHA0802/YceI-like_sf"/>
</dbReference>
<dbReference type="InterPro" id="IPR007372">
    <property type="entry name" value="Lipid/polyisoprenoid-bd_YceI"/>
</dbReference>
<organism evidence="3 4">
    <name type="scientific">Salinimicrobium oceani</name>
    <dbReference type="NCBI Taxonomy" id="2722702"/>
    <lineage>
        <taxon>Bacteria</taxon>
        <taxon>Pseudomonadati</taxon>
        <taxon>Bacteroidota</taxon>
        <taxon>Flavobacteriia</taxon>
        <taxon>Flavobacteriales</taxon>
        <taxon>Flavobacteriaceae</taxon>
        <taxon>Salinimicrobium</taxon>
    </lineage>
</organism>
<dbReference type="Proteomes" id="UP000703674">
    <property type="component" value="Unassembled WGS sequence"/>
</dbReference>
<protein>
    <submittedName>
        <fullName evidence="3">YceI family protein</fullName>
    </submittedName>
</protein>
<dbReference type="Pfam" id="PF04264">
    <property type="entry name" value="YceI"/>
    <property type="match status" value="1"/>
</dbReference>
<comment type="caution">
    <text evidence="3">The sequence shown here is derived from an EMBL/GenBank/DDBJ whole genome shotgun (WGS) entry which is preliminary data.</text>
</comment>
<dbReference type="PANTHER" id="PTHR34406:SF1">
    <property type="entry name" value="PROTEIN YCEI"/>
    <property type="match status" value="1"/>
</dbReference>
<feature type="chain" id="PRO_5045500243" evidence="1">
    <location>
        <begin position="20"/>
        <end position="190"/>
    </location>
</feature>
<reference evidence="3 4" key="1">
    <citation type="submission" date="2020-03" db="EMBL/GenBank/DDBJ databases">
        <title>Salinimicrobium sp. nov, isolated from SCS.</title>
        <authorList>
            <person name="Cao W.R."/>
        </authorList>
    </citation>
    <scope>NUCLEOTIDE SEQUENCE [LARGE SCALE GENOMIC DNA]</scope>
    <source>
        <strain evidence="4">J15B91</strain>
    </source>
</reference>
<dbReference type="SMART" id="SM00867">
    <property type="entry name" value="YceI"/>
    <property type="match status" value="1"/>
</dbReference>
<sequence length="190" mass="21231">MKQVFSFLMIAFLSTTTFAQTTWKVDPAHTQVSFGVTHLGISEVEGRFNEFDGSITTTKDDFSDAQYEMTIEVPSIDTGIEMRDNHLKSADFFDAEKNQKMTFKSTSSERVGEGKYKVKGDLTFHGITKPVTLDVWYRGTVENPQNGDVISGFAISGEVKRSDYNLGPDFPEAVLSDKVVIDVDGEFKKQ</sequence>
<keyword evidence="4" id="KW-1185">Reference proteome</keyword>
<feature type="domain" description="Lipid/polyisoprenoid-binding YceI-like" evidence="2">
    <location>
        <begin position="22"/>
        <end position="188"/>
    </location>
</feature>
<dbReference type="SUPFAM" id="SSF101874">
    <property type="entry name" value="YceI-like"/>
    <property type="match status" value="1"/>
</dbReference>
<evidence type="ECO:0000259" key="2">
    <source>
        <dbReference type="SMART" id="SM00867"/>
    </source>
</evidence>
<feature type="signal peptide" evidence="1">
    <location>
        <begin position="1"/>
        <end position="19"/>
    </location>
</feature>
<dbReference type="EMBL" id="JAAVJR010000001">
    <property type="protein sequence ID" value="NJW51811.1"/>
    <property type="molecule type" value="Genomic_DNA"/>
</dbReference>
<proteinExistence type="predicted"/>
<dbReference type="RefSeq" id="WP_168136949.1">
    <property type="nucleotide sequence ID" value="NZ_JAAVJR010000001.1"/>
</dbReference>
<gene>
    <name evidence="3" type="ORF">HC175_02660</name>
</gene>
<name>A0ABX1CYV2_9FLAO</name>
<evidence type="ECO:0000313" key="4">
    <source>
        <dbReference type="Proteomes" id="UP000703674"/>
    </source>
</evidence>
<dbReference type="PANTHER" id="PTHR34406">
    <property type="entry name" value="PROTEIN YCEI"/>
    <property type="match status" value="1"/>
</dbReference>
<evidence type="ECO:0000256" key="1">
    <source>
        <dbReference type="SAM" id="SignalP"/>
    </source>
</evidence>
<evidence type="ECO:0000313" key="3">
    <source>
        <dbReference type="EMBL" id="NJW51811.1"/>
    </source>
</evidence>
<dbReference type="Gene3D" id="2.40.128.110">
    <property type="entry name" value="Lipid/polyisoprenoid-binding, YceI-like"/>
    <property type="match status" value="1"/>
</dbReference>